<dbReference type="AlphaFoldDB" id="A0A1Q5TLK3"/>
<proteinExistence type="predicted"/>
<evidence type="ECO:0000313" key="1">
    <source>
        <dbReference type="EMBL" id="OKP01105.1"/>
    </source>
</evidence>
<accession>A0A1Q5TLK3</accession>
<gene>
    <name evidence="1" type="ORF">Xentx_03468</name>
</gene>
<dbReference type="EMBL" id="MKGR01000045">
    <property type="protein sequence ID" value="OKP01105.1"/>
    <property type="molecule type" value="Genomic_DNA"/>
</dbReference>
<dbReference type="OrthoDB" id="6631737at2"/>
<reference evidence="1 2" key="1">
    <citation type="submission" date="2016-09" db="EMBL/GenBank/DDBJ databases">
        <title>Xenorhabdus thuongxuanensis sp. nov. and Xenorhabdus eapokensis sp. nov., isolated from Steinernema species.</title>
        <authorList>
            <person name="Kaempfer P."/>
            <person name="Tobias N.J."/>
            <person name="Phan Ke L."/>
            <person name="Bode H.B."/>
            <person name="Glaeser S.P."/>
        </authorList>
    </citation>
    <scope>NUCLEOTIDE SEQUENCE [LARGE SCALE GENOMIC DNA]</scope>
    <source>
        <strain evidence="1 2">30TX1</strain>
    </source>
</reference>
<sequence length="229" mass="27044">MITLNLTPEIVNNINRKFVLDLFVWQQRWKANQYHRNRFLHKCRQIGADHYFVLEALSDSCRTGRNKFFLSNKEFLPFFVHYLAQYFPSQQAYLTENAEDIHGVRLSNGAEIRVLHENSCPVSLYGDVYVSEWAYSDDPIQLIRLALGLSNHQKWRRTFYSSRDSGDNGAAAYKAFFTLNRVKGEPAFFDTVTLFDDVESRLDEERIRNMWSPQAFEELFLCRLPHARW</sequence>
<organism evidence="1 2">
    <name type="scientific">Xenorhabdus thuongxuanensis</name>
    <dbReference type="NCBI Taxonomy" id="1873484"/>
    <lineage>
        <taxon>Bacteria</taxon>
        <taxon>Pseudomonadati</taxon>
        <taxon>Pseudomonadota</taxon>
        <taxon>Gammaproteobacteria</taxon>
        <taxon>Enterobacterales</taxon>
        <taxon>Morganellaceae</taxon>
        <taxon>Xenorhabdus</taxon>
    </lineage>
</organism>
<keyword evidence="2" id="KW-1185">Reference proteome</keyword>
<comment type="caution">
    <text evidence="1">The sequence shown here is derived from an EMBL/GenBank/DDBJ whole genome shotgun (WGS) entry which is preliminary data.</text>
</comment>
<evidence type="ECO:0000313" key="2">
    <source>
        <dbReference type="Proteomes" id="UP000186277"/>
    </source>
</evidence>
<name>A0A1Q5TLK3_9GAMM</name>
<dbReference type="RefSeq" id="WP_074021757.1">
    <property type="nucleotide sequence ID" value="NZ_CAWMWP010000071.1"/>
</dbReference>
<dbReference type="Proteomes" id="UP000186277">
    <property type="component" value="Unassembled WGS sequence"/>
</dbReference>
<protein>
    <submittedName>
        <fullName evidence="1">Oxidoreductase</fullName>
    </submittedName>
</protein>